<gene>
    <name evidence="1" type="ORF">NJT12_03370</name>
</gene>
<accession>A0ABT4W833</accession>
<dbReference type="RefSeq" id="WP_271334519.1">
    <property type="nucleotide sequence ID" value="NZ_JAMZNK010000004.1"/>
</dbReference>
<dbReference type="Proteomes" id="UP001212170">
    <property type="component" value="Unassembled WGS sequence"/>
</dbReference>
<dbReference type="EMBL" id="JAMZNK010000004">
    <property type="protein sequence ID" value="MDA6068651.1"/>
    <property type="molecule type" value="Genomic_DNA"/>
</dbReference>
<evidence type="ECO:0008006" key="3">
    <source>
        <dbReference type="Google" id="ProtNLM"/>
    </source>
</evidence>
<reference evidence="1 2" key="1">
    <citation type="journal article" date="2023" name="Chemosphere">
        <title>Whole genome analysis of Flavobacterium aziz-sancarii sp. nov., isolated from Ardley Island (Antarctica), revealed a rich resistome and bioremediation potential.</title>
        <authorList>
            <person name="Otur C."/>
            <person name="Okay S."/>
            <person name="Kurt-Kizildogan A."/>
        </authorList>
    </citation>
    <scope>NUCLEOTIDE SEQUENCE [LARGE SCALE GENOMIC DNA]</scope>
    <source>
        <strain evidence="1 2">AC</strain>
    </source>
</reference>
<organism evidence="1 2">
    <name type="scientific">Flavobacterium azizsancarii</name>
    <dbReference type="NCBI Taxonomy" id="2961580"/>
    <lineage>
        <taxon>Bacteria</taxon>
        <taxon>Pseudomonadati</taxon>
        <taxon>Bacteroidota</taxon>
        <taxon>Flavobacteriia</taxon>
        <taxon>Flavobacteriales</taxon>
        <taxon>Flavobacteriaceae</taxon>
        <taxon>Flavobacterium</taxon>
    </lineage>
</organism>
<sequence>MTPRKELFIKVKEALAKLPELELIDLQRKQFANGKENYPSYFTAALIEIKSITWAMMVEQKQEGKCTLDVTFYCKDGWMDQYNNTADPEHGLIEIDIIDKIVEILQEFQGDQFKPLNLINEEPVEEGDEIMSYKLSFETSIYRSVNPKYIFKKLKITK</sequence>
<comment type="caution">
    <text evidence="1">The sequence shown here is derived from an EMBL/GenBank/DDBJ whole genome shotgun (WGS) entry which is preliminary data.</text>
</comment>
<protein>
    <recommendedName>
        <fullName evidence="3">DUF4304 domain-containing protein</fullName>
    </recommendedName>
</protein>
<name>A0ABT4W833_9FLAO</name>
<evidence type="ECO:0000313" key="2">
    <source>
        <dbReference type="Proteomes" id="UP001212170"/>
    </source>
</evidence>
<proteinExistence type="predicted"/>
<evidence type="ECO:0000313" key="1">
    <source>
        <dbReference type="EMBL" id="MDA6068651.1"/>
    </source>
</evidence>
<keyword evidence="2" id="KW-1185">Reference proteome</keyword>